<reference evidence="1 2" key="1">
    <citation type="submission" date="2019-06" db="EMBL/GenBank/DDBJ databases">
        <authorList>
            <person name="Rodrigo-Torres L."/>
            <person name="Arahal R. D."/>
            <person name="Lucena T."/>
        </authorList>
    </citation>
    <scope>NUCLEOTIDE SEQUENCE [LARGE SCALE GENOMIC DNA]</scope>
    <source>
        <strain evidence="1 2">SB0023/3</strain>
    </source>
</reference>
<dbReference type="EMBL" id="CABFPH010000203">
    <property type="protein sequence ID" value="VUD75053.1"/>
    <property type="molecule type" value="Genomic_DNA"/>
</dbReference>
<dbReference type="RefSeq" id="WP_142586274.1">
    <property type="nucleotide sequence ID" value="NZ_CABFPH010000203.1"/>
</dbReference>
<proteinExistence type="predicted"/>
<gene>
    <name evidence="1" type="ORF">MET9862_05693</name>
</gene>
<accession>A0A509EP41</accession>
<keyword evidence="2" id="KW-1185">Reference proteome</keyword>
<protein>
    <submittedName>
        <fullName evidence="1">Uncharacterized protein</fullName>
    </submittedName>
</protein>
<dbReference type="AlphaFoldDB" id="A0A509EP41"/>
<evidence type="ECO:0000313" key="1">
    <source>
        <dbReference type="EMBL" id="VUD75053.1"/>
    </source>
</evidence>
<dbReference type="Proteomes" id="UP000410984">
    <property type="component" value="Unassembled WGS sequence"/>
</dbReference>
<organism evidence="1 2">
    <name type="scientific">Methylobacterium symbioticum</name>
    <dbReference type="NCBI Taxonomy" id="2584084"/>
    <lineage>
        <taxon>Bacteria</taxon>
        <taxon>Pseudomonadati</taxon>
        <taxon>Pseudomonadota</taxon>
        <taxon>Alphaproteobacteria</taxon>
        <taxon>Hyphomicrobiales</taxon>
        <taxon>Methylobacteriaceae</taxon>
        <taxon>Methylobacterium</taxon>
    </lineage>
</organism>
<name>A0A509EP41_9HYPH</name>
<sequence>MHTYTLAVADGVLFVCIPDTADLASAIMRETATAYGAGIELEIARGLVLTDEVRPGDEVVWQEGPSGELVDDSGTLYRYAVRRTH</sequence>
<dbReference type="OrthoDB" id="7996105at2"/>
<evidence type="ECO:0000313" key="2">
    <source>
        <dbReference type="Proteomes" id="UP000410984"/>
    </source>
</evidence>